<dbReference type="GO" id="GO:0005975">
    <property type="term" value="P:carbohydrate metabolic process"/>
    <property type="evidence" value="ECO:0007669"/>
    <property type="project" value="InterPro"/>
</dbReference>
<comment type="caution">
    <text evidence="4">The sequence shown here is derived from an EMBL/GenBank/DDBJ whole genome shotgun (WGS) entry which is preliminary data.</text>
</comment>
<dbReference type="GO" id="GO:0016020">
    <property type="term" value="C:membrane"/>
    <property type="evidence" value="ECO:0007669"/>
    <property type="project" value="TreeGrafter"/>
</dbReference>
<dbReference type="CDD" id="cd10959">
    <property type="entry name" value="CE4_NodB_like_3"/>
    <property type="match status" value="1"/>
</dbReference>
<dbReference type="InterPro" id="IPR002509">
    <property type="entry name" value="NODB_dom"/>
</dbReference>
<dbReference type="EMBL" id="BBML01000001">
    <property type="protein sequence ID" value="GAK95659.1"/>
    <property type="molecule type" value="Genomic_DNA"/>
</dbReference>
<gene>
    <name evidence="4" type="ORF">JCM19294_2441</name>
</gene>
<keyword evidence="2" id="KW-0378">Hydrolase</keyword>
<name>A0A090PXT2_9FLAO</name>
<evidence type="ECO:0000313" key="5">
    <source>
        <dbReference type="Proteomes" id="UP000029221"/>
    </source>
</evidence>
<evidence type="ECO:0000256" key="1">
    <source>
        <dbReference type="ARBA" id="ARBA00022723"/>
    </source>
</evidence>
<dbReference type="InterPro" id="IPR050248">
    <property type="entry name" value="Polysacc_deacetylase_ArnD"/>
</dbReference>
<protein>
    <submittedName>
        <fullName evidence="4">Polysaccharide deacetylase</fullName>
    </submittedName>
</protein>
<proteinExistence type="predicted"/>
<feature type="domain" description="NodB homology" evidence="3">
    <location>
        <begin position="28"/>
        <end position="205"/>
    </location>
</feature>
<organism evidence="4 5">
    <name type="scientific">Nonlabens tegetincola</name>
    <dbReference type="NCBI Taxonomy" id="323273"/>
    <lineage>
        <taxon>Bacteria</taxon>
        <taxon>Pseudomonadati</taxon>
        <taxon>Bacteroidota</taxon>
        <taxon>Flavobacteriia</taxon>
        <taxon>Flavobacteriales</taxon>
        <taxon>Flavobacteriaceae</taxon>
        <taxon>Nonlabens</taxon>
    </lineage>
</organism>
<evidence type="ECO:0000313" key="4">
    <source>
        <dbReference type="EMBL" id="GAK95659.1"/>
    </source>
</evidence>
<keyword evidence="5" id="KW-1185">Reference proteome</keyword>
<evidence type="ECO:0000256" key="2">
    <source>
        <dbReference type="ARBA" id="ARBA00022801"/>
    </source>
</evidence>
<dbReference type="Gene3D" id="3.20.20.370">
    <property type="entry name" value="Glycoside hydrolase/deacetylase"/>
    <property type="match status" value="1"/>
</dbReference>
<keyword evidence="1" id="KW-0479">Metal-binding</keyword>
<accession>A0A090PXT2</accession>
<dbReference type="PANTHER" id="PTHR10587">
    <property type="entry name" value="GLYCOSYL TRANSFERASE-RELATED"/>
    <property type="match status" value="1"/>
</dbReference>
<dbReference type="PANTHER" id="PTHR10587:SF133">
    <property type="entry name" value="CHITIN DEACETYLASE 1-RELATED"/>
    <property type="match status" value="1"/>
</dbReference>
<dbReference type="GO" id="GO:0046872">
    <property type="term" value="F:metal ion binding"/>
    <property type="evidence" value="ECO:0007669"/>
    <property type="project" value="UniProtKB-KW"/>
</dbReference>
<reference evidence="4" key="1">
    <citation type="journal article" date="2014" name="Genome Announc.">
        <title>Draft Genome Sequences of Marine Flavobacterium Nonlabens Strains NR17, NR24, NR27, NR32, NR33, and Ara13.</title>
        <authorList>
            <person name="Nakanishi M."/>
            <person name="Meirelles P."/>
            <person name="Suzuki R."/>
            <person name="Takatani N."/>
            <person name="Mino S."/>
            <person name="Suda W."/>
            <person name="Oshima K."/>
            <person name="Hattori M."/>
            <person name="Ohkuma M."/>
            <person name="Hosokawa M."/>
            <person name="Miyashita K."/>
            <person name="Thompson F.L."/>
            <person name="Niwa A."/>
            <person name="Sawabe T."/>
            <person name="Sawabe T."/>
        </authorList>
    </citation>
    <scope>NUCLEOTIDE SEQUENCE [LARGE SCALE GENOMIC DNA]</scope>
    <source>
        <strain evidence="4">JCM 19294</strain>
    </source>
</reference>
<dbReference type="RefSeq" id="WP_042276302.1">
    <property type="nucleotide sequence ID" value="NZ_BBML01000001.1"/>
</dbReference>
<dbReference type="Pfam" id="PF01522">
    <property type="entry name" value="Polysacc_deac_1"/>
    <property type="match status" value="1"/>
</dbReference>
<evidence type="ECO:0000259" key="3">
    <source>
        <dbReference type="PROSITE" id="PS51677"/>
    </source>
</evidence>
<dbReference type="GO" id="GO:0016810">
    <property type="term" value="F:hydrolase activity, acting on carbon-nitrogen (but not peptide) bonds"/>
    <property type="evidence" value="ECO:0007669"/>
    <property type="project" value="InterPro"/>
</dbReference>
<dbReference type="eggNOG" id="COG0726">
    <property type="taxonomic scope" value="Bacteria"/>
</dbReference>
<dbReference type="SUPFAM" id="SSF88713">
    <property type="entry name" value="Glycoside hydrolase/deacetylase"/>
    <property type="match status" value="1"/>
</dbReference>
<sequence>MRWYPFHNPDWVTSLFPGCIWHKSRSEKKVYLTFDDGPQPDATAYVLELLDSYGMKATFFCVGDNVIKHPDLYDRILNGGHQTGNHTQHHLNSWKTNNKQYIKNVKLAESSIKSKLFRPPYGKLRLSTYNSLKKLGFQIIMWDVLSGDFDVNQNPTVVLKQLKKHTKNGSIIVFHDSDKFLEMLKHVLPEYLQYVKDNGWETATL</sequence>
<dbReference type="PROSITE" id="PS51677">
    <property type="entry name" value="NODB"/>
    <property type="match status" value="1"/>
</dbReference>
<dbReference type="Proteomes" id="UP000029221">
    <property type="component" value="Unassembled WGS sequence"/>
</dbReference>
<dbReference type="AlphaFoldDB" id="A0A090PXT2"/>
<dbReference type="InterPro" id="IPR011330">
    <property type="entry name" value="Glyco_hydro/deAcase_b/a-brl"/>
</dbReference>